<reference evidence="2" key="1">
    <citation type="journal article" date="2023" name="Front. Plant Sci.">
        <title>Chromosomal-level genome assembly of Melastoma candidum provides insights into trichome evolution.</title>
        <authorList>
            <person name="Zhong Y."/>
            <person name="Wu W."/>
            <person name="Sun C."/>
            <person name="Zou P."/>
            <person name="Liu Y."/>
            <person name="Dai S."/>
            <person name="Zhou R."/>
        </authorList>
    </citation>
    <scope>NUCLEOTIDE SEQUENCE [LARGE SCALE GENOMIC DNA]</scope>
</reference>
<dbReference type="EMBL" id="CM042884">
    <property type="protein sequence ID" value="KAI4368463.1"/>
    <property type="molecule type" value="Genomic_DNA"/>
</dbReference>
<dbReference type="Proteomes" id="UP001057402">
    <property type="component" value="Chromosome 5"/>
</dbReference>
<protein>
    <submittedName>
        <fullName evidence="1">Uncharacterized protein</fullName>
    </submittedName>
</protein>
<organism evidence="1 2">
    <name type="scientific">Melastoma candidum</name>
    <dbReference type="NCBI Taxonomy" id="119954"/>
    <lineage>
        <taxon>Eukaryota</taxon>
        <taxon>Viridiplantae</taxon>
        <taxon>Streptophyta</taxon>
        <taxon>Embryophyta</taxon>
        <taxon>Tracheophyta</taxon>
        <taxon>Spermatophyta</taxon>
        <taxon>Magnoliopsida</taxon>
        <taxon>eudicotyledons</taxon>
        <taxon>Gunneridae</taxon>
        <taxon>Pentapetalae</taxon>
        <taxon>rosids</taxon>
        <taxon>malvids</taxon>
        <taxon>Myrtales</taxon>
        <taxon>Melastomataceae</taxon>
        <taxon>Melastomatoideae</taxon>
        <taxon>Melastomateae</taxon>
        <taxon>Melastoma</taxon>
    </lineage>
</organism>
<name>A0ACB9QTC3_9MYRT</name>
<accession>A0ACB9QTC3</accession>
<proteinExistence type="predicted"/>
<gene>
    <name evidence="1" type="ORF">MLD38_017019</name>
</gene>
<evidence type="ECO:0000313" key="1">
    <source>
        <dbReference type="EMBL" id="KAI4368463.1"/>
    </source>
</evidence>
<evidence type="ECO:0000313" key="2">
    <source>
        <dbReference type="Proteomes" id="UP001057402"/>
    </source>
</evidence>
<sequence>MYATHSNLVVTWGRGCCICPFCCCPHPEPDYHPLVLVHPVDLVERRLEDVEEYPSYGRADWQQECEPLVVALGDPCDLLGYEGGSNAAMGKMAPTKAKSTERWIRAAWREGRGAC</sequence>
<comment type="caution">
    <text evidence="1">The sequence shown here is derived from an EMBL/GenBank/DDBJ whole genome shotgun (WGS) entry which is preliminary data.</text>
</comment>
<keyword evidence="2" id="KW-1185">Reference proteome</keyword>